<evidence type="ECO:0000256" key="4">
    <source>
        <dbReference type="ARBA" id="ARBA00022691"/>
    </source>
</evidence>
<dbReference type="GO" id="GO:0008168">
    <property type="term" value="F:methyltransferase activity"/>
    <property type="evidence" value="ECO:0007669"/>
    <property type="project" value="UniProtKB-KW"/>
</dbReference>
<reference evidence="9 10" key="1">
    <citation type="submission" date="2021-05" db="EMBL/GenBank/DDBJ databases">
        <title>Novel species in genus Cellulomonas.</title>
        <authorList>
            <person name="Zhang G."/>
        </authorList>
    </citation>
    <scope>NUCLEOTIDE SEQUENCE [LARGE SCALE GENOMIC DNA]</scope>
    <source>
        <strain evidence="10">zg-ZUI157</strain>
    </source>
</reference>
<dbReference type="InterPro" id="IPR050953">
    <property type="entry name" value="N4_N6_ade-DNA_methylase"/>
</dbReference>
<keyword evidence="6" id="KW-0238">DNA-binding</keyword>
<dbReference type="PANTHER" id="PTHR33841">
    <property type="entry name" value="DNA METHYLTRANSFERASE YEEA-RELATED"/>
    <property type="match status" value="1"/>
</dbReference>
<dbReference type="InterPro" id="IPR011639">
    <property type="entry name" value="MethylTrfase_TaqI-like_dom"/>
</dbReference>
<dbReference type="InterPro" id="IPR029063">
    <property type="entry name" value="SAM-dependent_MTases_sf"/>
</dbReference>
<protein>
    <recommendedName>
        <fullName evidence="1">site-specific DNA-methyltransferase (adenine-specific)</fullName>
        <ecNumber evidence="1">2.1.1.72</ecNumber>
    </recommendedName>
</protein>
<keyword evidence="10" id="KW-1185">Reference proteome</keyword>
<comment type="catalytic activity">
    <reaction evidence="7">
        <text>a 2'-deoxyadenosine in DNA + S-adenosyl-L-methionine = an N(6)-methyl-2'-deoxyadenosine in DNA + S-adenosyl-L-homocysteine + H(+)</text>
        <dbReference type="Rhea" id="RHEA:15197"/>
        <dbReference type="Rhea" id="RHEA-COMP:12418"/>
        <dbReference type="Rhea" id="RHEA-COMP:12419"/>
        <dbReference type="ChEBI" id="CHEBI:15378"/>
        <dbReference type="ChEBI" id="CHEBI:57856"/>
        <dbReference type="ChEBI" id="CHEBI:59789"/>
        <dbReference type="ChEBI" id="CHEBI:90615"/>
        <dbReference type="ChEBI" id="CHEBI:90616"/>
        <dbReference type="EC" id="2.1.1.72"/>
    </reaction>
</comment>
<keyword evidence="2 9" id="KW-0489">Methyltransferase</keyword>
<organism evidence="9 10">
    <name type="scientific">Cellulomonas dongxiuzhuiae</name>
    <dbReference type="NCBI Taxonomy" id="2819979"/>
    <lineage>
        <taxon>Bacteria</taxon>
        <taxon>Bacillati</taxon>
        <taxon>Actinomycetota</taxon>
        <taxon>Actinomycetes</taxon>
        <taxon>Micrococcales</taxon>
        <taxon>Cellulomonadaceae</taxon>
        <taxon>Cellulomonas</taxon>
    </lineage>
</organism>
<keyword evidence="5" id="KW-0680">Restriction system</keyword>
<dbReference type="PANTHER" id="PTHR33841:SF6">
    <property type="entry name" value="TYPE II METHYLTRANSFERASE M.HINDII"/>
    <property type="match status" value="1"/>
</dbReference>
<evidence type="ECO:0000256" key="2">
    <source>
        <dbReference type="ARBA" id="ARBA00022603"/>
    </source>
</evidence>
<evidence type="ECO:0000313" key="10">
    <source>
        <dbReference type="Proteomes" id="UP000679335"/>
    </source>
</evidence>
<gene>
    <name evidence="9" type="ORF">KKR89_16435</name>
</gene>
<dbReference type="PRINTS" id="PR00507">
    <property type="entry name" value="N12N6MTFRASE"/>
</dbReference>
<keyword evidence="4" id="KW-0949">S-adenosyl-L-methionine</keyword>
<dbReference type="SUPFAM" id="SSF53335">
    <property type="entry name" value="S-adenosyl-L-methionine-dependent methyltransferases"/>
    <property type="match status" value="1"/>
</dbReference>
<keyword evidence="3" id="KW-0808">Transferase</keyword>
<evidence type="ECO:0000256" key="6">
    <source>
        <dbReference type="ARBA" id="ARBA00023125"/>
    </source>
</evidence>
<evidence type="ECO:0000256" key="3">
    <source>
        <dbReference type="ARBA" id="ARBA00022679"/>
    </source>
</evidence>
<evidence type="ECO:0000256" key="1">
    <source>
        <dbReference type="ARBA" id="ARBA00011900"/>
    </source>
</evidence>
<dbReference type="RefSeq" id="WP_214765580.1">
    <property type="nucleotide sequence ID" value="NZ_CP076023.1"/>
</dbReference>
<name>A0ABX8GIY0_9CELL</name>
<evidence type="ECO:0000256" key="5">
    <source>
        <dbReference type="ARBA" id="ARBA00022747"/>
    </source>
</evidence>
<evidence type="ECO:0000313" key="9">
    <source>
        <dbReference type="EMBL" id="QWC15827.1"/>
    </source>
</evidence>
<accession>A0ABX8GIY0</accession>
<proteinExistence type="predicted"/>
<dbReference type="EMBL" id="CP076023">
    <property type="protein sequence ID" value="QWC15827.1"/>
    <property type="molecule type" value="Genomic_DNA"/>
</dbReference>
<dbReference type="Gene3D" id="3.40.50.150">
    <property type="entry name" value="Vaccinia Virus protein VP39"/>
    <property type="match status" value="1"/>
</dbReference>
<feature type="domain" description="Type II methyltransferase M.TaqI-like" evidence="8">
    <location>
        <begin position="197"/>
        <end position="277"/>
    </location>
</feature>
<evidence type="ECO:0000256" key="7">
    <source>
        <dbReference type="ARBA" id="ARBA00047942"/>
    </source>
</evidence>
<dbReference type="EC" id="2.1.1.72" evidence="1"/>
<sequence>MSFDSAAIDHLISQYGLRKTWLSILATALGDREDLTYILESREFSDAEVLKSDLIAGLTIGEISVLYEYSHAMADHRSRKSNGQFFTPDDVAKFMARFATRFPSGRWLDPCSGIGNLTWHLVAQQENPEEFLRHRMVLSDVDDLALLIARTLLTSAFQDQCPNLFHEIRDNFVQFDFLSVPTVDSSAAPNEPSSLIGIPEHDYVIVNPPYLAIKSKDMRFETARSADLYAYFLENIIKTSKGFISVTPQSFTNAAKFQDLRALLLRSFESLEILTFDNIPGNVFRGIKFGSKNSNTANSIRAAITVALPGGGKRRITSLMRWRTAERTRLFEEVEMFLSEAPLTPAFFPKVSGVFLELYKRLDGSPRLASLCQKTRTSYPLYVPSAPRYFIPALKSSVKRASQRVLYFKTDEERDRAYLLINSSLMYWWWRVRDGGMTLSQETLLSLPIPDFKVDDSLVGLLEESERVNKVYKMNAGAAQENVKHPLALVAQINRLIVPDYADRLLLTHENTEFAQARFLPGEKGCRSDHVDR</sequence>
<dbReference type="GO" id="GO:0032259">
    <property type="term" value="P:methylation"/>
    <property type="evidence" value="ECO:0007669"/>
    <property type="project" value="UniProtKB-KW"/>
</dbReference>
<dbReference type="Pfam" id="PF07669">
    <property type="entry name" value="Eco57I"/>
    <property type="match status" value="1"/>
</dbReference>
<evidence type="ECO:0000259" key="8">
    <source>
        <dbReference type="Pfam" id="PF07669"/>
    </source>
</evidence>
<dbReference type="Proteomes" id="UP000679335">
    <property type="component" value="Chromosome"/>
</dbReference>